<feature type="compositionally biased region" description="Polar residues" evidence="1">
    <location>
        <begin position="246"/>
        <end position="255"/>
    </location>
</feature>
<sequence length="622" mass="67332">MFRERYMMVNQDMDAASQDVRNLESHVDDKSHPASISPLDKIVNNEINFDRSISETMPMVSDKVTETETTNQVLQDQGDPLFKLTDEDENILDKPEVPSSKLENEKEIKVGDKAELVEMSASSPLEQVDNPLESSAKTDDKDQDLVDNNDIQQTESPKTSTNSEIVKDGVKDAENANDNGSHLFKLSVNTKTSDMELDSGTMDPLEVARQVAMEVERDVDSRERSCSTTSDKTSDSKNGHKIQCKPNGQKSQSQPPLVKDAETLVSQVSEVAQESEPDTVKGFSGFDLNQEVCSEEVDNPVNPVSSTVSVVSASQPSAASGLSSTPLQFEGILGLKESISTSALKPIPDGTRNSSKHRLGCLDFDLNAADGCEDKTLPSGEESSVEANPRGPTKMQLDLNSILDEGCDGHVTSVNQTRWQSPSRSSSSSSKQPSLKNIDLNLIDQPESVIRIFGSKFGVKKNDHPAQPSVSNLGPTQYGHNVFASEAAMFFPTPMYGAHGMPIPYMVDLRGSPIVPQIMGSSLAPPIAFPQQASPFLMNMAAAGSSGVGPSYLNFDLNTGLVINGGNRETNSGLRQFLPQNGNEQYLSTSSPSGSIVGGKRHVPDSGWDFLPASKHQQPPWR</sequence>
<feature type="compositionally biased region" description="Polar residues" evidence="1">
    <location>
        <begin position="582"/>
        <end position="594"/>
    </location>
</feature>
<dbReference type="EMBL" id="PKPP01007288">
    <property type="protein sequence ID" value="PWA53818.1"/>
    <property type="molecule type" value="Genomic_DNA"/>
</dbReference>
<dbReference type="STRING" id="35608.A0A2U1LXU1"/>
<dbReference type="OrthoDB" id="1595674at2759"/>
<name>A0A2U1LXU1_ARTAN</name>
<organism evidence="2 3">
    <name type="scientific">Artemisia annua</name>
    <name type="common">Sweet wormwood</name>
    <dbReference type="NCBI Taxonomy" id="35608"/>
    <lineage>
        <taxon>Eukaryota</taxon>
        <taxon>Viridiplantae</taxon>
        <taxon>Streptophyta</taxon>
        <taxon>Embryophyta</taxon>
        <taxon>Tracheophyta</taxon>
        <taxon>Spermatophyta</taxon>
        <taxon>Magnoliopsida</taxon>
        <taxon>eudicotyledons</taxon>
        <taxon>Gunneridae</taxon>
        <taxon>Pentapetalae</taxon>
        <taxon>asterids</taxon>
        <taxon>campanulids</taxon>
        <taxon>Asterales</taxon>
        <taxon>Asteraceae</taxon>
        <taxon>Asteroideae</taxon>
        <taxon>Anthemideae</taxon>
        <taxon>Artemisiinae</taxon>
        <taxon>Artemisia</taxon>
    </lineage>
</organism>
<feature type="region of interest" description="Disordered" evidence="1">
    <location>
        <begin position="120"/>
        <end position="167"/>
    </location>
</feature>
<feature type="compositionally biased region" description="Basic and acidic residues" evidence="1">
    <location>
        <begin position="91"/>
        <end position="109"/>
    </location>
</feature>
<comment type="caution">
    <text evidence="2">The sequence shown here is derived from an EMBL/GenBank/DDBJ whole genome shotgun (WGS) entry which is preliminary data.</text>
</comment>
<evidence type="ECO:0000313" key="2">
    <source>
        <dbReference type="EMBL" id="PWA53818.1"/>
    </source>
</evidence>
<feature type="region of interest" description="Disordered" evidence="1">
    <location>
        <begin position="373"/>
        <end position="395"/>
    </location>
</feature>
<feature type="compositionally biased region" description="Polar residues" evidence="1">
    <location>
        <begin position="151"/>
        <end position="164"/>
    </location>
</feature>
<reference evidence="2 3" key="1">
    <citation type="journal article" date="2018" name="Mol. Plant">
        <title>The genome of Artemisia annua provides insight into the evolution of Asteraceae family and artemisinin biosynthesis.</title>
        <authorList>
            <person name="Shen Q."/>
            <person name="Zhang L."/>
            <person name="Liao Z."/>
            <person name="Wang S."/>
            <person name="Yan T."/>
            <person name="Shi P."/>
            <person name="Liu M."/>
            <person name="Fu X."/>
            <person name="Pan Q."/>
            <person name="Wang Y."/>
            <person name="Lv Z."/>
            <person name="Lu X."/>
            <person name="Zhang F."/>
            <person name="Jiang W."/>
            <person name="Ma Y."/>
            <person name="Chen M."/>
            <person name="Hao X."/>
            <person name="Li L."/>
            <person name="Tang Y."/>
            <person name="Lv G."/>
            <person name="Zhou Y."/>
            <person name="Sun X."/>
            <person name="Brodelius P.E."/>
            <person name="Rose J.K.C."/>
            <person name="Tang K."/>
        </authorList>
    </citation>
    <scope>NUCLEOTIDE SEQUENCE [LARGE SCALE GENOMIC DNA]</scope>
    <source>
        <strain evidence="3">cv. Huhao1</strain>
        <tissue evidence="2">Leaf</tissue>
    </source>
</reference>
<protein>
    <submittedName>
        <fullName evidence="2">Uncharacterized protein</fullName>
    </submittedName>
</protein>
<dbReference type="PANTHER" id="PTHR47292">
    <property type="entry name" value="TRANSCRIPTION ELONGATION FACTOR (TFIIS) FAMILY PROTEIN-RELATED"/>
    <property type="match status" value="1"/>
</dbReference>
<dbReference type="AlphaFoldDB" id="A0A2U1LXU1"/>
<gene>
    <name evidence="2" type="ORF">CTI12_AA440580</name>
</gene>
<proteinExistence type="predicted"/>
<dbReference type="PANTHER" id="PTHR47292:SF1">
    <property type="entry name" value="TRANSCRIPTION ELONGATION FACTOR (TFIIS) FAMILY PROTEIN"/>
    <property type="match status" value="1"/>
</dbReference>
<evidence type="ECO:0000313" key="3">
    <source>
        <dbReference type="Proteomes" id="UP000245207"/>
    </source>
</evidence>
<feature type="region of interest" description="Disordered" evidence="1">
    <location>
        <begin position="214"/>
        <end position="257"/>
    </location>
</feature>
<feature type="region of interest" description="Disordered" evidence="1">
    <location>
        <begin position="90"/>
        <end position="109"/>
    </location>
</feature>
<keyword evidence="3" id="KW-1185">Reference proteome</keyword>
<feature type="compositionally biased region" description="Basic and acidic residues" evidence="1">
    <location>
        <begin position="214"/>
        <end position="225"/>
    </location>
</feature>
<feature type="region of interest" description="Disordered" evidence="1">
    <location>
        <begin position="414"/>
        <end position="436"/>
    </location>
</feature>
<accession>A0A2U1LXU1</accession>
<feature type="region of interest" description="Disordered" evidence="1">
    <location>
        <begin position="582"/>
        <end position="601"/>
    </location>
</feature>
<dbReference type="Proteomes" id="UP000245207">
    <property type="component" value="Unassembled WGS sequence"/>
</dbReference>
<evidence type="ECO:0000256" key="1">
    <source>
        <dbReference type="SAM" id="MobiDB-lite"/>
    </source>
</evidence>
<feature type="compositionally biased region" description="Low complexity" evidence="1">
    <location>
        <begin position="420"/>
        <end position="434"/>
    </location>
</feature>